<accession>A0A7X9E7A0</accession>
<evidence type="ECO:0000313" key="1">
    <source>
        <dbReference type="EMBL" id="NMB91603.1"/>
    </source>
</evidence>
<name>A0A7X9E7A0_UNCKA</name>
<dbReference type="Proteomes" id="UP000590542">
    <property type="component" value="Unassembled WGS sequence"/>
</dbReference>
<proteinExistence type="predicted"/>
<reference evidence="1 2" key="1">
    <citation type="journal article" date="2020" name="Biotechnol. Biofuels">
        <title>New insights from the biogas microbiome by comprehensive genome-resolved metagenomics of nearly 1600 species originating from multiple anaerobic digesters.</title>
        <authorList>
            <person name="Campanaro S."/>
            <person name="Treu L."/>
            <person name="Rodriguez-R L.M."/>
            <person name="Kovalovszki A."/>
            <person name="Ziels R.M."/>
            <person name="Maus I."/>
            <person name="Zhu X."/>
            <person name="Kougias P.G."/>
            <person name="Basile A."/>
            <person name="Luo G."/>
            <person name="Schluter A."/>
            <person name="Konstantinidis K.T."/>
            <person name="Angelidaki I."/>
        </authorList>
    </citation>
    <scope>NUCLEOTIDE SEQUENCE [LARGE SCALE GENOMIC DNA]</scope>
    <source>
        <strain evidence="1">AS27yjCOA_202</strain>
    </source>
</reference>
<comment type="caution">
    <text evidence="1">The sequence shown here is derived from an EMBL/GenBank/DDBJ whole genome shotgun (WGS) entry which is preliminary data.</text>
</comment>
<organism evidence="1 2">
    <name type="scientific">candidate division WWE3 bacterium</name>
    <dbReference type="NCBI Taxonomy" id="2053526"/>
    <lineage>
        <taxon>Bacteria</taxon>
        <taxon>Katanobacteria</taxon>
    </lineage>
</organism>
<evidence type="ECO:0000313" key="2">
    <source>
        <dbReference type="Proteomes" id="UP000590542"/>
    </source>
</evidence>
<protein>
    <recommendedName>
        <fullName evidence="3">Type 4 fimbrial biogenesis protein PilX N-terminal domain-containing protein</fullName>
    </recommendedName>
</protein>
<gene>
    <name evidence="1" type="ORF">GYA37_02005</name>
</gene>
<dbReference type="AlphaFoldDB" id="A0A7X9E7A0"/>
<sequence>MNDKKEMYEKRKEKGQTLVAILVLMVLALTVGVVVSNRFIKSLKDISQSDNSSKALAVAEAAVERILLLPNETLEGYINFGNCSSDCVLEITGVLGQKVRADVSLSFIGASNEPFQLKGKEGEVSQVSLSGYTSGSTLSVCWDDDASIYASYIYEQSGVIKSNVYAYNAIGYSGFDNGFTEATSSQGHQNCFNVIASNTPKLLRIKPFLSDPVIYVIPSGGQNLPSQGVLITSTGRAGSAIKTVKVLKSMSSAPEYFDFVIYQKSYTDPLSNRTN</sequence>
<dbReference type="EMBL" id="JAAZNV010000007">
    <property type="protein sequence ID" value="NMB91603.1"/>
    <property type="molecule type" value="Genomic_DNA"/>
</dbReference>
<evidence type="ECO:0008006" key="3">
    <source>
        <dbReference type="Google" id="ProtNLM"/>
    </source>
</evidence>